<dbReference type="RefSeq" id="WP_152649514.1">
    <property type="nucleotide sequence ID" value="NZ_JACBZO010000001.1"/>
</dbReference>
<name>A0A7Z0CIX0_9MICO</name>
<evidence type="ECO:0000256" key="2">
    <source>
        <dbReference type="ARBA" id="ARBA00023172"/>
    </source>
</evidence>
<evidence type="ECO:0000256" key="1">
    <source>
        <dbReference type="ARBA" id="ARBA00023125"/>
    </source>
</evidence>
<dbReference type="OrthoDB" id="4020134at2"/>
<keyword evidence="1 3" id="KW-0238">DNA-binding</keyword>
<dbReference type="InterPro" id="IPR004107">
    <property type="entry name" value="Integrase_SAM-like_N"/>
</dbReference>
<dbReference type="InterPro" id="IPR013762">
    <property type="entry name" value="Integrase-like_cat_sf"/>
</dbReference>
<keyword evidence="2" id="KW-0233">DNA recombination</keyword>
<accession>A0A7Z0CIX0</accession>
<sequence>MKDPGAATMPNLARVLELRPRNLLSMESRPAWLAAVIQDVPRRFLDREWMYVPVLADGTLHPAVVRWAASNMTETSARGYAYDVAVYFRFLGERGLAWPHVDRNVVDEFLVARREVVGPTTLKRTITPLLALHDRAVDMRFIAFNPIPRGEINATKGRKQSAAISYPHASIMRWRQEGVLGLGSAREETMMMRERNLAYVDLLYQTGMRRLEGHGLFYFEVPSRPLRGEVLVGRIPGALSKGRPEVGRLVYLDGSHRKTIQDYFVGAREVDIAFGKKSGIYENDPEALIVKKVNTRDGIPNTVLVSRGSADAPGKWRKLDLIDLRERIHMYEIDEADGKRRPLLAWLGDGGKPLDIRRWNRIFREASARTERSDGTGKIDVHPHTLRHCFAMQLYIAAAMRNEQRRRHVSESDLTRIVNEMNAWKHVKDRLGHSNVETTMSHYLAPLQAMEYAQILARRDDAPSTITRTVTDEDNWAMVTSIDEAMRNIAQVDDRVIDA</sequence>
<dbReference type="AlphaFoldDB" id="A0A7Z0CIX0"/>
<dbReference type="InterPro" id="IPR044068">
    <property type="entry name" value="CB"/>
</dbReference>
<evidence type="ECO:0000313" key="5">
    <source>
        <dbReference type="EMBL" id="NYI40125.1"/>
    </source>
</evidence>
<dbReference type="Proteomes" id="UP000547973">
    <property type="component" value="Unassembled WGS sequence"/>
</dbReference>
<gene>
    <name evidence="5" type="ORF">BKA03_000244</name>
</gene>
<dbReference type="Pfam" id="PF02899">
    <property type="entry name" value="Phage_int_SAM_1"/>
    <property type="match status" value="1"/>
</dbReference>
<dbReference type="GO" id="GO:0006310">
    <property type="term" value="P:DNA recombination"/>
    <property type="evidence" value="ECO:0007669"/>
    <property type="project" value="UniProtKB-KW"/>
</dbReference>
<evidence type="ECO:0000256" key="3">
    <source>
        <dbReference type="PROSITE-ProRule" id="PRU01248"/>
    </source>
</evidence>
<dbReference type="Gene3D" id="1.10.150.130">
    <property type="match status" value="1"/>
</dbReference>
<dbReference type="SUPFAM" id="SSF56349">
    <property type="entry name" value="DNA breaking-rejoining enzymes"/>
    <property type="match status" value="2"/>
</dbReference>
<comment type="caution">
    <text evidence="5">The sequence shown here is derived from an EMBL/GenBank/DDBJ whole genome shotgun (WGS) entry which is preliminary data.</text>
</comment>
<feature type="domain" description="Core-binding (CB)" evidence="4">
    <location>
        <begin position="58"/>
        <end position="137"/>
    </location>
</feature>
<organism evidence="5 6">
    <name type="scientific">Demequina lutea</name>
    <dbReference type="NCBI Taxonomy" id="431489"/>
    <lineage>
        <taxon>Bacteria</taxon>
        <taxon>Bacillati</taxon>
        <taxon>Actinomycetota</taxon>
        <taxon>Actinomycetes</taxon>
        <taxon>Micrococcales</taxon>
        <taxon>Demequinaceae</taxon>
        <taxon>Demequina</taxon>
    </lineage>
</organism>
<dbReference type="InterPro" id="IPR010998">
    <property type="entry name" value="Integrase_recombinase_N"/>
</dbReference>
<proteinExistence type="predicted"/>
<reference evidence="5 6" key="1">
    <citation type="submission" date="2020-07" db="EMBL/GenBank/DDBJ databases">
        <title>Sequencing the genomes of 1000 actinobacteria strains.</title>
        <authorList>
            <person name="Klenk H.-P."/>
        </authorList>
    </citation>
    <scope>NUCLEOTIDE SEQUENCE [LARGE SCALE GENOMIC DNA]</scope>
    <source>
        <strain evidence="5 6">DSM 19970</strain>
    </source>
</reference>
<dbReference type="InterPro" id="IPR011010">
    <property type="entry name" value="DNA_brk_join_enz"/>
</dbReference>
<dbReference type="EMBL" id="JACBZO010000001">
    <property type="protein sequence ID" value="NYI40125.1"/>
    <property type="molecule type" value="Genomic_DNA"/>
</dbReference>
<dbReference type="GO" id="GO:0003677">
    <property type="term" value="F:DNA binding"/>
    <property type="evidence" value="ECO:0007669"/>
    <property type="project" value="UniProtKB-UniRule"/>
</dbReference>
<dbReference type="PROSITE" id="PS51900">
    <property type="entry name" value="CB"/>
    <property type="match status" value="1"/>
</dbReference>
<evidence type="ECO:0000313" key="6">
    <source>
        <dbReference type="Proteomes" id="UP000547973"/>
    </source>
</evidence>
<keyword evidence="6" id="KW-1185">Reference proteome</keyword>
<evidence type="ECO:0000259" key="4">
    <source>
        <dbReference type="PROSITE" id="PS51900"/>
    </source>
</evidence>
<protein>
    <submittedName>
        <fullName evidence="5">Site-specific recombinase XerD</fullName>
    </submittedName>
</protein>
<dbReference type="GO" id="GO:0015074">
    <property type="term" value="P:DNA integration"/>
    <property type="evidence" value="ECO:0007669"/>
    <property type="project" value="InterPro"/>
</dbReference>
<dbReference type="Gene3D" id="1.10.443.10">
    <property type="entry name" value="Intergrase catalytic core"/>
    <property type="match status" value="1"/>
</dbReference>